<sequence>MIETNLTEEKALESYMNGIDCSQVVLAETAPQLGLDETTALKIAAAFGGGMWNGERCGCVTGALMALGLRYGHCEPGDTKAKNLLLEKKNEFEAAFKEAHGSLLCKELLGYDLTVPEERDKVMEENLFATLCSKLACTACEILEDIID</sequence>
<proteinExistence type="predicted"/>
<dbReference type="InterPro" id="IPR010181">
    <property type="entry name" value="CGCAxxGCC_motif"/>
</dbReference>
<dbReference type="Pfam" id="PF09719">
    <property type="entry name" value="C_GCAxxG_C_C"/>
    <property type="match status" value="1"/>
</dbReference>
<reference evidence="1" key="1">
    <citation type="submission" date="2022-09" db="EMBL/GenBank/DDBJ databases">
        <title>Culturomic study of gut microbiota in children with autism spectrum disorder.</title>
        <authorList>
            <person name="Efimov B.A."/>
            <person name="Chaplin A.V."/>
            <person name="Sokolova S.R."/>
            <person name="Pikina A.P."/>
            <person name="Korzhanova M."/>
            <person name="Belova V."/>
            <person name="Korostin D."/>
        </authorList>
    </citation>
    <scope>NUCLEOTIDE SEQUENCE</scope>
    <source>
        <strain evidence="1">ASD5510</strain>
    </source>
</reference>
<dbReference type="EMBL" id="JAOSHN010000013">
    <property type="protein sequence ID" value="MCU7380753.1"/>
    <property type="molecule type" value="Genomic_DNA"/>
</dbReference>
<evidence type="ECO:0000313" key="2">
    <source>
        <dbReference type="Proteomes" id="UP001065549"/>
    </source>
</evidence>
<dbReference type="RefSeq" id="WP_148396605.1">
    <property type="nucleotide sequence ID" value="NZ_JAJAGH010000003.1"/>
</dbReference>
<evidence type="ECO:0000313" key="1">
    <source>
        <dbReference type="EMBL" id="MCU7380753.1"/>
    </source>
</evidence>
<name>A0A9J6QZ16_9FIRM</name>
<protein>
    <submittedName>
        <fullName evidence="1">C-GCAxxG-C-C family protein</fullName>
    </submittedName>
</protein>
<accession>A0A9J6QZ16</accession>
<gene>
    <name evidence="1" type="ORF">OBO34_20780</name>
</gene>
<comment type="caution">
    <text evidence="1">The sequence shown here is derived from an EMBL/GenBank/DDBJ whole genome shotgun (WGS) entry which is preliminary data.</text>
</comment>
<keyword evidence="2" id="KW-1185">Reference proteome</keyword>
<dbReference type="NCBIfam" id="TIGR01909">
    <property type="entry name" value="C_GCAxxG_C_C"/>
    <property type="match status" value="1"/>
</dbReference>
<organism evidence="1 2">
    <name type="scientific">Hominibacterium faecale</name>
    <dbReference type="NCBI Taxonomy" id="2839743"/>
    <lineage>
        <taxon>Bacteria</taxon>
        <taxon>Bacillati</taxon>
        <taxon>Bacillota</taxon>
        <taxon>Clostridia</taxon>
        <taxon>Peptostreptococcales</taxon>
        <taxon>Anaerovoracaceae</taxon>
        <taxon>Hominibacterium</taxon>
    </lineage>
</organism>
<dbReference type="Proteomes" id="UP001065549">
    <property type="component" value="Unassembled WGS sequence"/>
</dbReference>
<dbReference type="AlphaFoldDB" id="A0A9J6QZ16"/>